<evidence type="ECO:0000256" key="4">
    <source>
        <dbReference type="ARBA" id="ARBA00023136"/>
    </source>
</evidence>
<organism evidence="7 8">
    <name type="scientific">Plasticicumulans lactativorans</name>
    <dbReference type="NCBI Taxonomy" id="1133106"/>
    <lineage>
        <taxon>Bacteria</taxon>
        <taxon>Pseudomonadati</taxon>
        <taxon>Pseudomonadota</taxon>
        <taxon>Gammaproteobacteria</taxon>
        <taxon>Candidatus Competibacteraceae</taxon>
        <taxon>Plasticicumulans</taxon>
    </lineage>
</organism>
<evidence type="ECO:0000256" key="3">
    <source>
        <dbReference type="ARBA" id="ARBA00022989"/>
    </source>
</evidence>
<reference evidence="7 8" key="1">
    <citation type="submission" date="2019-03" db="EMBL/GenBank/DDBJ databases">
        <title>Genomic Encyclopedia of Type Strains, Phase IV (KMG-IV): sequencing the most valuable type-strain genomes for metagenomic binning, comparative biology and taxonomic classification.</title>
        <authorList>
            <person name="Goeker M."/>
        </authorList>
    </citation>
    <scope>NUCLEOTIDE SEQUENCE [LARGE SCALE GENOMIC DNA]</scope>
    <source>
        <strain evidence="7 8">DSM 25287</strain>
    </source>
</reference>
<evidence type="ECO:0000256" key="2">
    <source>
        <dbReference type="ARBA" id="ARBA00022692"/>
    </source>
</evidence>
<dbReference type="AlphaFoldDB" id="A0A4R2LBM7"/>
<dbReference type="GO" id="GO:0016020">
    <property type="term" value="C:membrane"/>
    <property type="evidence" value="ECO:0007669"/>
    <property type="project" value="UniProtKB-SubCell"/>
</dbReference>
<feature type="transmembrane region" description="Helical" evidence="5">
    <location>
        <begin position="21"/>
        <end position="48"/>
    </location>
</feature>
<evidence type="ECO:0000313" key="7">
    <source>
        <dbReference type="EMBL" id="TCO83767.1"/>
    </source>
</evidence>
<dbReference type="EMBL" id="SLWY01000001">
    <property type="protein sequence ID" value="TCO83767.1"/>
    <property type="molecule type" value="Genomic_DNA"/>
</dbReference>
<dbReference type="RefSeq" id="WP_132538034.1">
    <property type="nucleotide sequence ID" value="NZ_SLWY01000001.1"/>
</dbReference>
<dbReference type="InterPro" id="IPR010432">
    <property type="entry name" value="RDD"/>
</dbReference>
<feature type="transmembrane region" description="Helical" evidence="5">
    <location>
        <begin position="106"/>
        <end position="128"/>
    </location>
</feature>
<evidence type="ECO:0000313" key="8">
    <source>
        <dbReference type="Proteomes" id="UP000295765"/>
    </source>
</evidence>
<evidence type="ECO:0000256" key="1">
    <source>
        <dbReference type="ARBA" id="ARBA00004141"/>
    </source>
</evidence>
<comment type="caution">
    <text evidence="7">The sequence shown here is derived from an EMBL/GenBank/DDBJ whole genome shotgun (WGS) entry which is preliminary data.</text>
</comment>
<dbReference type="Pfam" id="PF06271">
    <property type="entry name" value="RDD"/>
    <property type="match status" value="1"/>
</dbReference>
<evidence type="ECO:0000256" key="5">
    <source>
        <dbReference type="SAM" id="Phobius"/>
    </source>
</evidence>
<dbReference type="Proteomes" id="UP000295765">
    <property type="component" value="Unassembled WGS sequence"/>
</dbReference>
<keyword evidence="8" id="KW-1185">Reference proteome</keyword>
<keyword evidence="3 5" id="KW-1133">Transmembrane helix</keyword>
<gene>
    <name evidence="7" type="ORF">EV699_101151</name>
</gene>
<dbReference type="OrthoDB" id="9793824at2"/>
<feature type="transmembrane region" description="Helical" evidence="5">
    <location>
        <begin position="134"/>
        <end position="152"/>
    </location>
</feature>
<feature type="domain" description="RDD" evidence="6">
    <location>
        <begin position="17"/>
        <end position="121"/>
    </location>
</feature>
<proteinExistence type="predicted"/>
<comment type="subcellular location">
    <subcellularLocation>
        <location evidence="1">Membrane</location>
        <topology evidence="1">Multi-pass membrane protein</topology>
    </subcellularLocation>
</comment>
<accession>A0A4R2LBM7</accession>
<evidence type="ECO:0000259" key="6">
    <source>
        <dbReference type="Pfam" id="PF06271"/>
    </source>
</evidence>
<keyword evidence="2 5" id="KW-0812">Transmembrane</keyword>
<protein>
    <submittedName>
        <fullName evidence="7">Putative RDD family membrane protein YckC</fullName>
    </submittedName>
</protein>
<name>A0A4R2LBM7_9GAMM</name>
<sequence length="172" mass="18667">MPDPSPRPAPPRPGLPRHLAAIVYDALLLAGVLMCAQLVPFTIGIAVYGLDAFRDFRNPLVGHPLNETWLVLVSFAFYGGFWVHGGQTLGLRAWKLRVQAEDGGGVGWWPALLRFLCGALWLAPAVYLHKVLGVGVWPSLGAGLGCLLLTVLTRLHERYSGTVLVRAAARPR</sequence>
<feature type="transmembrane region" description="Helical" evidence="5">
    <location>
        <begin position="68"/>
        <end position="85"/>
    </location>
</feature>
<keyword evidence="4 5" id="KW-0472">Membrane</keyword>